<evidence type="ECO:0000256" key="1">
    <source>
        <dbReference type="ARBA" id="ARBA00010790"/>
    </source>
</evidence>
<evidence type="ECO:0000259" key="5">
    <source>
        <dbReference type="PROSITE" id="PS00623"/>
    </source>
</evidence>
<evidence type="ECO:0000256" key="4">
    <source>
        <dbReference type="RuleBase" id="RU003968"/>
    </source>
</evidence>
<dbReference type="InterPro" id="IPR012132">
    <property type="entry name" value="GMC_OxRdtase"/>
</dbReference>
<dbReference type="InterPro" id="IPR007867">
    <property type="entry name" value="GMC_OxRtase_C"/>
</dbReference>
<evidence type="ECO:0000313" key="7">
    <source>
        <dbReference type="EMBL" id="KAL3275432.1"/>
    </source>
</evidence>
<proteinExistence type="inferred from homology"/>
<sequence>TINNTCKYPRGKILGGSSSINGLMYNRGHPKDYDYWKQLGNPGWGFKDVEPFFRKMENAQFPAKNLGHSGPLYINYSTPVLPLQETFRDAFAEMGIFETEYNGGNPIGTSRVESNIKHGWRVSGKNAYIKPALNRKNLNVITKAFVTKVLIDNVTKIASGVRFVRNGKAFDAFAKKEVILSAGAINSPQILMLSGVGPESLLKKYDIPLLKDLPVGKKLLEHIVLPISFSSNLTQNKIPLGEQVNEFLKGEGILTASFNIKSICYMNRDYLGRPDFEFSLISSMGDNSYSNKTLIWPFVDDIAEGMRQLDRDYFTIFIEILHTKSSGNVVVRSNDPKHFPEIDVNMFSAEEDMEEMYKAVKILLDISKTEPFRKINASMFLPVPECSKYEHSSREYWYCIIQYLSIPGYHPMATTSMGFDPKTSVVDHELKVHGIRKLRVGDCGIIPATVTGHTNGPAFMIGEKLSSMIKKEYMPNSNM</sequence>
<dbReference type="PROSITE" id="PS00623">
    <property type="entry name" value="GMC_OXRED_1"/>
    <property type="match status" value="1"/>
</dbReference>
<evidence type="ECO:0000256" key="2">
    <source>
        <dbReference type="PIRSR" id="PIRSR000137-1"/>
    </source>
</evidence>
<protein>
    <recommendedName>
        <fullName evidence="5 6">Glucose-methanol-choline oxidoreductase N-terminal domain-containing protein</fullName>
    </recommendedName>
</protein>
<comment type="caution">
    <text evidence="7">The sequence shown here is derived from an EMBL/GenBank/DDBJ whole genome shotgun (WGS) entry which is preliminary data.</text>
</comment>
<accession>A0ABD2N9W4</accession>
<dbReference type="PANTHER" id="PTHR11552:SF158">
    <property type="entry name" value="GH23626P-RELATED"/>
    <property type="match status" value="1"/>
</dbReference>
<feature type="domain" description="Glucose-methanol-choline oxidoreductase N-terminal" evidence="6">
    <location>
        <begin position="183"/>
        <end position="197"/>
    </location>
</feature>
<keyword evidence="4" id="KW-0285">Flavoprotein</keyword>
<dbReference type="PROSITE" id="PS00624">
    <property type="entry name" value="GMC_OXRED_2"/>
    <property type="match status" value="1"/>
</dbReference>
<comment type="cofactor">
    <cofactor evidence="3">
        <name>FAD</name>
        <dbReference type="ChEBI" id="CHEBI:57692"/>
    </cofactor>
</comment>
<evidence type="ECO:0000259" key="6">
    <source>
        <dbReference type="PROSITE" id="PS00624"/>
    </source>
</evidence>
<feature type="domain" description="Glucose-methanol-choline oxidoreductase N-terminal" evidence="5">
    <location>
        <begin position="11"/>
        <end position="34"/>
    </location>
</feature>
<comment type="similarity">
    <text evidence="1 4">Belongs to the GMC oxidoreductase family.</text>
</comment>
<dbReference type="Pfam" id="PF00732">
    <property type="entry name" value="GMC_oxred_N"/>
    <property type="match status" value="1"/>
</dbReference>
<dbReference type="InterPro" id="IPR000172">
    <property type="entry name" value="GMC_OxRdtase_N"/>
</dbReference>
<dbReference type="Gene3D" id="3.50.50.60">
    <property type="entry name" value="FAD/NAD(P)-binding domain"/>
    <property type="match status" value="1"/>
</dbReference>
<feature type="binding site" evidence="3">
    <location>
        <position position="146"/>
    </location>
    <ligand>
        <name>FAD</name>
        <dbReference type="ChEBI" id="CHEBI:57692"/>
    </ligand>
</feature>
<name>A0ABD2N9W4_9CUCU</name>
<feature type="active site" description="Proton donor" evidence="2">
    <location>
        <position position="410"/>
    </location>
</feature>
<dbReference type="SUPFAM" id="SSF51905">
    <property type="entry name" value="FAD/NAD(P)-binding domain"/>
    <property type="match status" value="1"/>
</dbReference>
<evidence type="ECO:0000313" key="8">
    <source>
        <dbReference type="Proteomes" id="UP001516400"/>
    </source>
</evidence>
<evidence type="ECO:0000256" key="3">
    <source>
        <dbReference type="PIRSR" id="PIRSR000137-2"/>
    </source>
</evidence>
<dbReference type="InterPro" id="IPR036188">
    <property type="entry name" value="FAD/NAD-bd_sf"/>
</dbReference>
<keyword evidence="8" id="KW-1185">Reference proteome</keyword>
<dbReference type="Gene3D" id="3.30.560.10">
    <property type="entry name" value="Glucose Oxidase, domain 3"/>
    <property type="match status" value="1"/>
</dbReference>
<dbReference type="PIRSF" id="PIRSF000137">
    <property type="entry name" value="Alcohol_oxidase"/>
    <property type="match status" value="1"/>
</dbReference>
<dbReference type="EMBL" id="JABFTP020000083">
    <property type="protein sequence ID" value="KAL3275432.1"/>
    <property type="molecule type" value="Genomic_DNA"/>
</dbReference>
<dbReference type="PANTHER" id="PTHR11552">
    <property type="entry name" value="GLUCOSE-METHANOL-CHOLINE GMC OXIDOREDUCTASE"/>
    <property type="match status" value="1"/>
</dbReference>
<dbReference type="Proteomes" id="UP001516400">
    <property type="component" value="Unassembled WGS sequence"/>
</dbReference>
<feature type="non-terminal residue" evidence="7">
    <location>
        <position position="1"/>
    </location>
</feature>
<gene>
    <name evidence="7" type="ORF">HHI36_020193</name>
</gene>
<feature type="active site" description="Proton acceptor" evidence="2">
    <location>
        <position position="453"/>
    </location>
</feature>
<keyword evidence="3 4" id="KW-0274">FAD</keyword>
<dbReference type="Pfam" id="PF05199">
    <property type="entry name" value="GMC_oxred_C"/>
    <property type="match status" value="1"/>
</dbReference>
<dbReference type="SUPFAM" id="SSF54373">
    <property type="entry name" value="FAD-linked reductases, C-terminal domain"/>
    <property type="match status" value="1"/>
</dbReference>
<dbReference type="AlphaFoldDB" id="A0ABD2N9W4"/>
<reference evidence="7 8" key="1">
    <citation type="journal article" date="2021" name="BMC Biol.">
        <title>Horizontally acquired antibacterial genes associated with adaptive radiation of ladybird beetles.</title>
        <authorList>
            <person name="Li H.S."/>
            <person name="Tang X.F."/>
            <person name="Huang Y.H."/>
            <person name="Xu Z.Y."/>
            <person name="Chen M.L."/>
            <person name="Du X.Y."/>
            <person name="Qiu B.Y."/>
            <person name="Chen P.T."/>
            <person name="Zhang W."/>
            <person name="Slipinski A."/>
            <person name="Escalona H.E."/>
            <person name="Waterhouse R.M."/>
            <person name="Zwick A."/>
            <person name="Pang H."/>
        </authorList>
    </citation>
    <scope>NUCLEOTIDE SEQUENCE [LARGE SCALE GENOMIC DNA]</scope>
    <source>
        <strain evidence="7">SYSU2018</strain>
    </source>
</reference>
<organism evidence="7 8">
    <name type="scientific">Cryptolaemus montrouzieri</name>
    <dbReference type="NCBI Taxonomy" id="559131"/>
    <lineage>
        <taxon>Eukaryota</taxon>
        <taxon>Metazoa</taxon>
        <taxon>Ecdysozoa</taxon>
        <taxon>Arthropoda</taxon>
        <taxon>Hexapoda</taxon>
        <taxon>Insecta</taxon>
        <taxon>Pterygota</taxon>
        <taxon>Neoptera</taxon>
        <taxon>Endopterygota</taxon>
        <taxon>Coleoptera</taxon>
        <taxon>Polyphaga</taxon>
        <taxon>Cucujiformia</taxon>
        <taxon>Coccinelloidea</taxon>
        <taxon>Coccinellidae</taxon>
        <taxon>Scymninae</taxon>
        <taxon>Scymnini</taxon>
        <taxon>Cryptolaemus</taxon>
    </lineage>
</organism>